<dbReference type="GeneID" id="105265054"/>
<evidence type="ECO:0000256" key="11">
    <source>
        <dbReference type="SAM" id="MobiDB-lite"/>
    </source>
</evidence>
<feature type="domain" description="Protein kinase" evidence="12">
    <location>
        <begin position="63"/>
        <end position="317"/>
    </location>
</feature>
<dbReference type="RefSeq" id="XP_011300634.1">
    <property type="nucleotide sequence ID" value="XM_011302332.1"/>
</dbReference>
<keyword evidence="15" id="KW-1185">Reference proteome</keyword>
<dbReference type="GO" id="GO:0007476">
    <property type="term" value="P:imaginal disc-derived wing morphogenesis"/>
    <property type="evidence" value="ECO:0007669"/>
    <property type="project" value="UniProtKB-ARBA"/>
</dbReference>
<gene>
    <name evidence="14" type="primary">Pka-C1_1</name>
    <name evidence="16" type="synonym">LOC105265054</name>
    <name evidence="14" type="ORF">g.65309</name>
</gene>
<keyword evidence="2 10" id="KW-0723">Serine/threonine-protein kinase</keyword>
<evidence type="ECO:0000313" key="14">
    <source>
        <dbReference type="EMBL" id="JAG81273.1"/>
    </source>
</evidence>
<dbReference type="SMART" id="SM00133">
    <property type="entry name" value="S_TK_X"/>
    <property type="match status" value="1"/>
</dbReference>
<dbReference type="SMART" id="SM00220">
    <property type="entry name" value="S_TKc"/>
    <property type="match status" value="1"/>
</dbReference>
<evidence type="ECO:0000256" key="5">
    <source>
        <dbReference type="ARBA" id="ARBA00022777"/>
    </source>
</evidence>
<dbReference type="EC" id="2.7.11.11" evidence="1"/>
<sequence>MRSSARANDIPKTGGNSPDKGSISGRKSSFREYQGILDGMKVSFNKRWKVSKHKKGNEVFEDFERLRTLGTGAFGRVLLVKYKPTSQYYAMKILVKEKIVKTKQVEHTLNEKKVLYAIKYPFVVSMEFFFMDNTFVYIVLPFVNGGEMFTHLRKMGKFEEKLSQFYAAQVTLALEYLHHCGLVYRDLKPENILLDQDGYLKLTDFGFCKMIEGRTWTLCGTPEYLAPEIILSKGYGKSCDWWSFGVLIYEMNAGYAPFYSHDPMRIYEKIVSGKFKCPSHFSDELRDILKHILQVDLTRRYGNLKDGPLDIKRHLWFRRTSWDHIYNRKVEPSHVPKCKSPGDDSNFDRYDEEEIIVGSVDNFAEEFADF</sequence>
<dbReference type="OrthoDB" id="63267at2759"/>
<evidence type="ECO:0000256" key="10">
    <source>
        <dbReference type="RuleBase" id="RU000304"/>
    </source>
</evidence>
<comment type="catalytic activity">
    <reaction evidence="8">
        <text>L-seryl-[protein] + ATP = O-phospho-L-seryl-[protein] + ADP + H(+)</text>
        <dbReference type="Rhea" id="RHEA:17989"/>
        <dbReference type="Rhea" id="RHEA-COMP:9863"/>
        <dbReference type="Rhea" id="RHEA-COMP:11604"/>
        <dbReference type="ChEBI" id="CHEBI:15378"/>
        <dbReference type="ChEBI" id="CHEBI:29999"/>
        <dbReference type="ChEBI" id="CHEBI:30616"/>
        <dbReference type="ChEBI" id="CHEBI:83421"/>
        <dbReference type="ChEBI" id="CHEBI:456216"/>
        <dbReference type="EC" id="2.7.11.11"/>
    </reaction>
</comment>
<dbReference type="InterPro" id="IPR000961">
    <property type="entry name" value="AGC-kinase_C"/>
</dbReference>
<dbReference type="PANTHER" id="PTHR24353:SF153">
    <property type="entry name" value="CAMP-DEPENDENT PROTEIN KINASE CATALYTIC SUBUNIT 1"/>
    <property type="match status" value="1"/>
</dbReference>
<evidence type="ECO:0000256" key="8">
    <source>
        <dbReference type="ARBA" id="ARBA00047454"/>
    </source>
</evidence>
<dbReference type="GO" id="GO:0005634">
    <property type="term" value="C:nucleus"/>
    <property type="evidence" value="ECO:0007669"/>
    <property type="project" value="TreeGrafter"/>
</dbReference>
<dbReference type="FunFam" id="1.10.510.10:FF:000005">
    <property type="entry name" value="cAMP-dependent protein kinase catalytic subunit alpha"/>
    <property type="match status" value="1"/>
</dbReference>
<evidence type="ECO:0000259" key="13">
    <source>
        <dbReference type="PROSITE" id="PS51285"/>
    </source>
</evidence>
<evidence type="ECO:0000313" key="15">
    <source>
        <dbReference type="Proteomes" id="UP000694866"/>
    </source>
</evidence>
<evidence type="ECO:0000256" key="7">
    <source>
        <dbReference type="ARBA" id="ARBA00047292"/>
    </source>
</evidence>
<evidence type="ECO:0000256" key="6">
    <source>
        <dbReference type="ARBA" id="ARBA00022840"/>
    </source>
</evidence>
<feature type="domain" description="AGC-kinase C-terminal" evidence="13">
    <location>
        <begin position="318"/>
        <end position="370"/>
    </location>
</feature>
<evidence type="ECO:0000313" key="16">
    <source>
        <dbReference type="RefSeq" id="XP_011300634.1"/>
    </source>
</evidence>
<evidence type="ECO:0000256" key="9">
    <source>
        <dbReference type="PROSITE-ProRule" id="PRU10141"/>
    </source>
</evidence>
<comment type="catalytic activity">
    <reaction evidence="7">
        <text>L-threonyl-[protein] + ATP = O-phospho-L-threonyl-[protein] + ADP + H(+)</text>
        <dbReference type="Rhea" id="RHEA:46608"/>
        <dbReference type="Rhea" id="RHEA-COMP:11060"/>
        <dbReference type="Rhea" id="RHEA-COMP:11605"/>
        <dbReference type="ChEBI" id="CHEBI:15378"/>
        <dbReference type="ChEBI" id="CHEBI:30013"/>
        <dbReference type="ChEBI" id="CHEBI:30616"/>
        <dbReference type="ChEBI" id="CHEBI:61977"/>
        <dbReference type="ChEBI" id="CHEBI:456216"/>
        <dbReference type="EC" id="2.7.11.11"/>
    </reaction>
</comment>
<keyword evidence="3" id="KW-0808">Transferase</keyword>
<evidence type="ECO:0000256" key="4">
    <source>
        <dbReference type="ARBA" id="ARBA00022741"/>
    </source>
</evidence>
<evidence type="ECO:0000256" key="1">
    <source>
        <dbReference type="ARBA" id="ARBA00012444"/>
    </source>
</evidence>
<dbReference type="GO" id="GO:0005524">
    <property type="term" value="F:ATP binding"/>
    <property type="evidence" value="ECO:0007669"/>
    <property type="project" value="UniProtKB-UniRule"/>
</dbReference>
<dbReference type="Proteomes" id="UP000694866">
    <property type="component" value="Unplaced"/>
</dbReference>
<dbReference type="InterPro" id="IPR000719">
    <property type="entry name" value="Prot_kinase_dom"/>
</dbReference>
<feature type="region of interest" description="Disordered" evidence="11">
    <location>
        <begin position="1"/>
        <end position="26"/>
    </location>
</feature>
<dbReference type="GO" id="GO:0005952">
    <property type="term" value="C:cAMP-dependent protein kinase complex"/>
    <property type="evidence" value="ECO:0007669"/>
    <property type="project" value="TreeGrafter"/>
</dbReference>
<dbReference type="PROSITE" id="PS00108">
    <property type="entry name" value="PROTEIN_KINASE_ST"/>
    <property type="match status" value="1"/>
</dbReference>
<dbReference type="PANTHER" id="PTHR24353">
    <property type="entry name" value="CYCLIC NUCLEOTIDE-DEPENDENT PROTEIN KINASE"/>
    <property type="match status" value="1"/>
</dbReference>
<organism evidence="14">
    <name type="scientific">Fopius arisanus</name>
    <dbReference type="NCBI Taxonomy" id="64838"/>
    <lineage>
        <taxon>Eukaryota</taxon>
        <taxon>Metazoa</taxon>
        <taxon>Ecdysozoa</taxon>
        <taxon>Arthropoda</taxon>
        <taxon>Hexapoda</taxon>
        <taxon>Insecta</taxon>
        <taxon>Pterygota</taxon>
        <taxon>Neoptera</taxon>
        <taxon>Endopterygota</taxon>
        <taxon>Hymenoptera</taxon>
        <taxon>Apocrita</taxon>
        <taxon>Ichneumonoidea</taxon>
        <taxon>Braconidae</taxon>
        <taxon>Opiinae</taxon>
        <taxon>Fopius</taxon>
    </lineage>
</organism>
<dbReference type="PROSITE" id="PS50011">
    <property type="entry name" value="PROTEIN_KINASE_DOM"/>
    <property type="match status" value="1"/>
</dbReference>
<keyword evidence="5 16" id="KW-0418">Kinase</keyword>
<dbReference type="SUPFAM" id="SSF56112">
    <property type="entry name" value="Protein kinase-like (PK-like)"/>
    <property type="match status" value="1"/>
</dbReference>
<dbReference type="GO" id="GO:0005829">
    <property type="term" value="C:cytosol"/>
    <property type="evidence" value="ECO:0007669"/>
    <property type="project" value="TreeGrafter"/>
</dbReference>
<dbReference type="PROSITE" id="PS00107">
    <property type="entry name" value="PROTEIN_KINASE_ATP"/>
    <property type="match status" value="1"/>
</dbReference>
<keyword evidence="6 9" id="KW-0067">ATP-binding</keyword>
<evidence type="ECO:0000256" key="2">
    <source>
        <dbReference type="ARBA" id="ARBA00022527"/>
    </source>
</evidence>
<keyword evidence="4 9" id="KW-0547">Nucleotide-binding</keyword>
<dbReference type="GO" id="GO:0004691">
    <property type="term" value="F:cAMP-dependent protein kinase activity"/>
    <property type="evidence" value="ECO:0007669"/>
    <property type="project" value="UniProtKB-EC"/>
</dbReference>
<proteinExistence type="inferred from homology"/>
<dbReference type="Pfam" id="PF00069">
    <property type="entry name" value="Pkinase"/>
    <property type="match status" value="1"/>
</dbReference>
<dbReference type="KEGG" id="fas:105265054"/>
<reference evidence="14" key="1">
    <citation type="submission" date="2015-01" db="EMBL/GenBank/DDBJ databases">
        <title>Transcriptome Assembly of Fopius arisanus.</title>
        <authorList>
            <person name="Geib S."/>
        </authorList>
    </citation>
    <scope>NUCLEOTIDE SEQUENCE</scope>
</reference>
<dbReference type="EMBL" id="GBYB01011506">
    <property type="protein sequence ID" value="JAG81273.1"/>
    <property type="molecule type" value="Transcribed_RNA"/>
</dbReference>
<evidence type="ECO:0000259" key="12">
    <source>
        <dbReference type="PROSITE" id="PS50011"/>
    </source>
</evidence>
<dbReference type="PROSITE" id="PS51285">
    <property type="entry name" value="AGC_KINASE_CTER"/>
    <property type="match status" value="1"/>
</dbReference>
<accession>A0A0C9RV13</accession>
<evidence type="ECO:0000256" key="3">
    <source>
        <dbReference type="ARBA" id="ARBA00022679"/>
    </source>
</evidence>
<feature type="binding site" evidence="9">
    <location>
        <position position="92"/>
    </location>
    <ligand>
        <name>ATP</name>
        <dbReference type="ChEBI" id="CHEBI:30616"/>
    </ligand>
</feature>
<name>A0A0C9RV13_9HYME</name>
<dbReference type="AlphaFoldDB" id="A0A0C9RV13"/>
<accession>A0A9R1T064</accession>
<dbReference type="InterPro" id="IPR008271">
    <property type="entry name" value="Ser/Thr_kinase_AS"/>
</dbReference>
<protein>
    <recommendedName>
        <fullName evidence="1">cAMP-dependent protein kinase</fullName>
        <ecNumber evidence="1">2.7.11.11</ecNumber>
    </recommendedName>
</protein>
<dbReference type="InterPro" id="IPR011009">
    <property type="entry name" value="Kinase-like_dom_sf"/>
</dbReference>
<dbReference type="InterPro" id="IPR017441">
    <property type="entry name" value="Protein_kinase_ATP_BS"/>
</dbReference>
<dbReference type="Gene3D" id="3.30.200.20">
    <property type="entry name" value="Phosphorylase Kinase, domain 1"/>
    <property type="match status" value="1"/>
</dbReference>
<comment type="similarity">
    <text evidence="10">Belongs to the protein kinase superfamily.</text>
</comment>
<dbReference type="Gene3D" id="1.10.510.10">
    <property type="entry name" value="Transferase(Phosphotransferase) domain 1"/>
    <property type="match status" value="1"/>
</dbReference>
<reference evidence="16" key="2">
    <citation type="submission" date="2025-04" db="UniProtKB">
        <authorList>
            <consortium name="RefSeq"/>
        </authorList>
    </citation>
    <scope>IDENTIFICATION</scope>
    <source>
        <strain evidence="16">USDA-PBARC FA_bdor</strain>
        <tissue evidence="16">Whole organism</tissue>
    </source>
</reference>